<organism evidence="2 3">
    <name type="scientific">Rhizopus oryzae</name>
    <name type="common">Mucormycosis agent</name>
    <name type="synonym">Rhizopus arrhizus var. delemar</name>
    <dbReference type="NCBI Taxonomy" id="64495"/>
    <lineage>
        <taxon>Eukaryota</taxon>
        <taxon>Fungi</taxon>
        <taxon>Fungi incertae sedis</taxon>
        <taxon>Mucoromycota</taxon>
        <taxon>Mucoromycotina</taxon>
        <taxon>Mucoromycetes</taxon>
        <taxon>Mucorales</taxon>
        <taxon>Mucorineae</taxon>
        <taxon>Rhizopodaceae</taxon>
        <taxon>Rhizopus</taxon>
    </lineage>
</organism>
<dbReference type="EMBL" id="JAANQT010000855">
    <property type="protein sequence ID" value="KAG1307949.1"/>
    <property type="molecule type" value="Genomic_DNA"/>
</dbReference>
<dbReference type="PANTHER" id="PTHR13593:SF140">
    <property type="entry name" value="PLC-LIKE PHOSPHODIESTERASE"/>
    <property type="match status" value="1"/>
</dbReference>
<dbReference type="Proteomes" id="UP000716291">
    <property type="component" value="Unassembled WGS sequence"/>
</dbReference>
<feature type="signal peptide" evidence="1">
    <location>
        <begin position="1"/>
        <end position="18"/>
    </location>
</feature>
<dbReference type="Pfam" id="PF26146">
    <property type="entry name" value="PI-PLC_X"/>
    <property type="match status" value="1"/>
</dbReference>
<dbReference type="InterPro" id="IPR017946">
    <property type="entry name" value="PLC-like_Pdiesterase_TIM-brl"/>
</dbReference>
<dbReference type="GO" id="GO:0006629">
    <property type="term" value="P:lipid metabolic process"/>
    <property type="evidence" value="ECO:0007669"/>
    <property type="project" value="InterPro"/>
</dbReference>
<dbReference type="PANTHER" id="PTHR13593">
    <property type="match status" value="1"/>
</dbReference>
<dbReference type="SUPFAM" id="SSF51695">
    <property type="entry name" value="PLC-like phosphodiesterases"/>
    <property type="match status" value="1"/>
</dbReference>
<comment type="caution">
    <text evidence="2">The sequence shown here is derived from an EMBL/GenBank/DDBJ whole genome shotgun (WGS) entry which is preliminary data.</text>
</comment>
<keyword evidence="1" id="KW-0732">Signal</keyword>
<gene>
    <name evidence="2" type="ORF">G6F64_006417</name>
</gene>
<feature type="chain" id="PRO_5040171277" description="PLC-like phosphodiesterase" evidence="1">
    <location>
        <begin position="19"/>
        <end position="344"/>
    </location>
</feature>
<sequence length="344" mass="37876">MYISSLALFAFSFVAVKAQQVCNGYSEYCNKPYNSLTHVLTHNAYGYVANPASNQQCPVTTQLADGVRGLKLSAVSLNNSTSNATADSIHLCHTSCNILNAGPAVDTLTTLTEWVKNNPNEVLTIMWNNLDSFSAQAFQAAYNASGILDYSYQQTSGNHTWPTLAEMIASGKRVVNFADSSYQSQLPWLLNEFDYVFETPYDNRNESSFSCTIDRPQSPSNPTEMMYVMNHFLYGTLQLGSLSIEIPQKGSANVTNSDSSLLTQAKTCVQTFGRQPNFLEVDFYNLGDTLKIAAELNNVTFSNSSLLQCDVYVSEHTGTSEAAKHFSRASLLLTLIAATFFIFL</sequence>
<evidence type="ECO:0000256" key="1">
    <source>
        <dbReference type="SAM" id="SignalP"/>
    </source>
</evidence>
<keyword evidence="3" id="KW-1185">Reference proteome</keyword>
<proteinExistence type="predicted"/>
<evidence type="ECO:0000313" key="2">
    <source>
        <dbReference type="EMBL" id="KAG1307949.1"/>
    </source>
</evidence>
<accession>A0A9P6X9C2</accession>
<dbReference type="Gene3D" id="3.20.20.190">
    <property type="entry name" value="Phosphatidylinositol (PI) phosphodiesterase"/>
    <property type="match status" value="1"/>
</dbReference>
<dbReference type="InterPro" id="IPR051057">
    <property type="entry name" value="PI-PLC_domain"/>
</dbReference>
<dbReference type="AlphaFoldDB" id="A0A9P6X9C2"/>
<name>A0A9P6X9C2_RHIOR</name>
<protein>
    <recommendedName>
        <fullName evidence="4">PLC-like phosphodiesterase</fullName>
    </recommendedName>
</protein>
<dbReference type="OrthoDB" id="7984201at2759"/>
<evidence type="ECO:0008006" key="4">
    <source>
        <dbReference type="Google" id="ProtNLM"/>
    </source>
</evidence>
<evidence type="ECO:0000313" key="3">
    <source>
        <dbReference type="Proteomes" id="UP000716291"/>
    </source>
</evidence>
<dbReference type="GO" id="GO:0008081">
    <property type="term" value="F:phosphoric diester hydrolase activity"/>
    <property type="evidence" value="ECO:0007669"/>
    <property type="project" value="InterPro"/>
</dbReference>
<reference evidence="2" key="1">
    <citation type="journal article" date="2020" name="Microb. Genom.">
        <title>Genetic diversity of clinical and environmental Mucorales isolates obtained from an investigation of mucormycosis cases among solid organ transplant recipients.</title>
        <authorList>
            <person name="Nguyen M.H."/>
            <person name="Kaul D."/>
            <person name="Muto C."/>
            <person name="Cheng S.J."/>
            <person name="Richter R.A."/>
            <person name="Bruno V.M."/>
            <person name="Liu G."/>
            <person name="Beyhan S."/>
            <person name="Sundermann A.J."/>
            <person name="Mounaud S."/>
            <person name="Pasculle A.W."/>
            <person name="Nierman W.C."/>
            <person name="Driscoll E."/>
            <person name="Cumbie R."/>
            <person name="Clancy C.J."/>
            <person name="Dupont C.L."/>
        </authorList>
    </citation>
    <scope>NUCLEOTIDE SEQUENCE</scope>
    <source>
        <strain evidence="2">GL11</strain>
    </source>
</reference>